<dbReference type="InterPro" id="IPR002227">
    <property type="entry name" value="Tyrosinase_Cu-bd"/>
</dbReference>
<dbReference type="Gene3D" id="1.10.1280.10">
    <property type="entry name" value="Di-copper center containing domain from catechol oxidase"/>
    <property type="match status" value="1"/>
</dbReference>
<dbReference type="GO" id="GO:0016491">
    <property type="term" value="F:oxidoreductase activity"/>
    <property type="evidence" value="ECO:0007669"/>
    <property type="project" value="InterPro"/>
</dbReference>
<dbReference type="PROSITE" id="PS00498">
    <property type="entry name" value="TYROSINASE_2"/>
    <property type="match status" value="1"/>
</dbReference>
<dbReference type="PANTHER" id="PTHR11511">
    <property type="entry name" value="LARVAL STORAGE PROTEIN/PHENOLOXIDASE"/>
    <property type="match status" value="1"/>
</dbReference>
<dbReference type="PROSITE" id="PS00210">
    <property type="entry name" value="HEMOCYANIN_2"/>
    <property type="match status" value="1"/>
</dbReference>
<dbReference type="InterPro" id="IPR008922">
    <property type="entry name" value="Di-copper_centre_dom_sf"/>
</dbReference>
<evidence type="ECO:0000259" key="5">
    <source>
        <dbReference type="PROSITE" id="PS00498"/>
    </source>
</evidence>
<dbReference type="SUPFAM" id="SSF48056">
    <property type="entry name" value="Di-copper centre-containing domain"/>
    <property type="match status" value="1"/>
</dbReference>
<name>A0A8X6XU72_9ARAC</name>
<comment type="caution">
    <text evidence="6">The sequence shown here is derived from an EMBL/GenBank/DDBJ whole genome shotgun (WGS) entry which is preliminary data.</text>
</comment>
<keyword evidence="7" id="KW-1185">Reference proteome</keyword>
<gene>
    <name evidence="6" type="ORF">TNIN_267591</name>
</gene>
<dbReference type="Pfam" id="PF00372">
    <property type="entry name" value="Hemocyanin_M"/>
    <property type="match status" value="1"/>
</dbReference>
<accession>A0A8X6XU72</accession>
<dbReference type="GO" id="GO:0005576">
    <property type="term" value="C:extracellular region"/>
    <property type="evidence" value="ECO:0007669"/>
    <property type="project" value="UniProtKB-ARBA"/>
</dbReference>
<evidence type="ECO:0000256" key="1">
    <source>
        <dbReference type="ARBA" id="ARBA00011753"/>
    </source>
</evidence>
<dbReference type="AlphaFoldDB" id="A0A8X6XU72"/>
<feature type="domain" description="Tyrosinase copper-binding" evidence="5">
    <location>
        <begin position="10"/>
        <end position="21"/>
    </location>
</feature>
<evidence type="ECO:0000256" key="4">
    <source>
        <dbReference type="ARBA" id="ARBA00023157"/>
    </source>
</evidence>
<proteinExistence type="predicted"/>
<protein>
    <recommendedName>
        <fullName evidence="5">Tyrosinase copper-binding domain-containing protein</fullName>
    </recommendedName>
</protein>
<dbReference type="Proteomes" id="UP000886998">
    <property type="component" value="Unassembled WGS sequence"/>
</dbReference>
<sequence length="38" mass="4815">MDDSATSLRDPIFYRWHRFIDDMFNEYKKKLPRYTKDD</sequence>
<evidence type="ECO:0000313" key="6">
    <source>
        <dbReference type="EMBL" id="GFY58857.1"/>
    </source>
</evidence>
<keyword evidence="3" id="KW-0186">Copper</keyword>
<dbReference type="OrthoDB" id="8119704at2759"/>
<evidence type="ECO:0000256" key="3">
    <source>
        <dbReference type="ARBA" id="ARBA00023008"/>
    </source>
</evidence>
<dbReference type="GO" id="GO:0046872">
    <property type="term" value="F:metal ion binding"/>
    <property type="evidence" value="ECO:0007669"/>
    <property type="project" value="UniProtKB-KW"/>
</dbReference>
<keyword evidence="2" id="KW-0479">Metal-binding</keyword>
<dbReference type="InterPro" id="IPR013788">
    <property type="entry name" value="Hemocyanin/hexamerin"/>
</dbReference>
<feature type="non-terminal residue" evidence="6">
    <location>
        <position position="38"/>
    </location>
</feature>
<dbReference type="PANTHER" id="PTHR11511:SF4">
    <property type="entry name" value="PHENOLOXIDASE 2-RELATED"/>
    <property type="match status" value="1"/>
</dbReference>
<dbReference type="InterPro" id="IPR000896">
    <property type="entry name" value="Hemocyanin/hexamerin_mid_dom"/>
</dbReference>
<reference evidence="6" key="1">
    <citation type="submission" date="2020-08" db="EMBL/GenBank/DDBJ databases">
        <title>Multicomponent nature underlies the extraordinary mechanical properties of spider dragline silk.</title>
        <authorList>
            <person name="Kono N."/>
            <person name="Nakamura H."/>
            <person name="Mori M."/>
            <person name="Yoshida Y."/>
            <person name="Ohtoshi R."/>
            <person name="Malay A.D."/>
            <person name="Moran D.A.P."/>
            <person name="Tomita M."/>
            <person name="Numata K."/>
            <person name="Arakawa K."/>
        </authorList>
    </citation>
    <scope>NUCLEOTIDE SEQUENCE</scope>
</reference>
<dbReference type="EMBL" id="BMAV01012284">
    <property type="protein sequence ID" value="GFY58857.1"/>
    <property type="molecule type" value="Genomic_DNA"/>
</dbReference>
<organism evidence="6 7">
    <name type="scientific">Trichonephila inaurata madagascariensis</name>
    <dbReference type="NCBI Taxonomy" id="2747483"/>
    <lineage>
        <taxon>Eukaryota</taxon>
        <taxon>Metazoa</taxon>
        <taxon>Ecdysozoa</taxon>
        <taxon>Arthropoda</taxon>
        <taxon>Chelicerata</taxon>
        <taxon>Arachnida</taxon>
        <taxon>Araneae</taxon>
        <taxon>Araneomorphae</taxon>
        <taxon>Entelegynae</taxon>
        <taxon>Araneoidea</taxon>
        <taxon>Nephilidae</taxon>
        <taxon>Trichonephila</taxon>
        <taxon>Trichonephila inaurata</taxon>
    </lineage>
</organism>
<keyword evidence="4" id="KW-1015">Disulfide bond</keyword>
<evidence type="ECO:0000256" key="2">
    <source>
        <dbReference type="ARBA" id="ARBA00022723"/>
    </source>
</evidence>
<evidence type="ECO:0000313" key="7">
    <source>
        <dbReference type="Proteomes" id="UP000886998"/>
    </source>
</evidence>
<comment type="subunit">
    <text evidence="1">Tarantula hemocyanin is a 24-chain polymer with seven different chains identified.</text>
</comment>